<dbReference type="InterPro" id="IPR018727">
    <property type="entry name" value="DUF2267"/>
</dbReference>
<keyword evidence="2" id="KW-1185">Reference proteome</keyword>
<evidence type="ECO:0000313" key="1">
    <source>
        <dbReference type="EMBL" id="QBK31461.1"/>
    </source>
</evidence>
<sequence length="139" mass="15639">MPMPQQYQIAQQAFDALIEDARDALGLATRNQTYTVIEAVLVTFRRRLGPDEVLIFADGLPALLRAIFTANWSADEHRPQFASTATLEDEVAGLRRHHNFAPRGSIAAVAGAVRRHVDADRFDRALARLSPEAREFWRQ</sequence>
<dbReference type="KEGG" id="rpod:E0E05_13105"/>
<dbReference type="Proteomes" id="UP000293719">
    <property type="component" value="Chromosome"/>
</dbReference>
<dbReference type="InterPro" id="IPR038282">
    <property type="entry name" value="DUF2267_sf"/>
</dbReference>
<dbReference type="EMBL" id="CP036532">
    <property type="protein sequence ID" value="QBK31461.1"/>
    <property type="molecule type" value="Genomic_DNA"/>
</dbReference>
<proteinExistence type="predicted"/>
<gene>
    <name evidence="1" type="ORF">E0E05_13105</name>
</gene>
<reference evidence="1 2" key="1">
    <citation type="journal article" date="2017" name="Int. J. Syst. Evol. Microbiol.">
        <title>Roseitalea porphyridii gen. nov., sp. nov., isolated from a red alga, and reclassification of Hoeflea suaedae Chung et al. 2013 as Pseudohoeflea suaedae gen. nov., comb. nov.</title>
        <authorList>
            <person name="Hyeon J.W."/>
            <person name="Jeong S.E."/>
            <person name="Baek K."/>
            <person name="Jeon C.O."/>
        </authorList>
    </citation>
    <scope>NUCLEOTIDE SEQUENCE [LARGE SCALE GENOMIC DNA]</scope>
    <source>
        <strain evidence="1 2">MA7-20</strain>
    </source>
</reference>
<evidence type="ECO:0000313" key="2">
    <source>
        <dbReference type="Proteomes" id="UP000293719"/>
    </source>
</evidence>
<name>A0A4P6V255_9HYPH</name>
<dbReference type="Pfam" id="PF10025">
    <property type="entry name" value="DUF2267"/>
    <property type="match status" value="1"/>
</dbReference>
<protein>
    <submittedName>
        <fullName evidence="1">DUF2267 domain-containing protein</fullName>
    </submittedName>
</protein>
<accession>A0A4P6V255</accession>
<dbReference type="GeneID" id="90768241"/>
<dbReference type="RefSeq" id="WP_131617124.1">
    <property type="nucleotide sequence ID" value="NZ_CP036532.1"/>
</dbReference>
<dbReference type="AlphaFoldDB" id="A0A4P6V255"/>
<organism evidence="1 2">
    <name type="scientific">Roseitalea porphyridii</name>
    <dbReference type="NCBI Taxonomy" id="1852022"/>
    <lineage>
        <taxon>Bacteria</taxon>
        <taxon>Pseudomonadati</taxon>
        <taxon>Pseudomonadota</taxon>
        <taxon>Alphaproteobacteria</taxon>
        <taxon>Hyphomicrobiales</taxon>
        <taxon>Ahrensiaceae</taxon>
        <taxon>Roseitalea</taxon>
    </lineage>
</organism>
<dbReference type="OrthoDB" id="20942at2"/>
<dbReference type="Gene3D" id="1.10.490.110">
    <property type="entry name" value="Uncharacterized conserved protein DUF2267"/>
    <property type="match status" value="1"/>
</dbReference>